<keyword evidence="4 7" id="KW-0472">Membrane</keyword>
<dbReference type="KEGG" id="bbes:BESB_029770"/>
<feature type="region of interest" description="Disordered" evidence="6">
    <location>
        <begin position="1"/>
        <end position="70"/>
    </location>
</feature>
<dbReference type="AlphaFoldDB" id="A0A2A9M627"/>
<comment type="subcellular location">
    <subcellularLocation>
        <location evidence="1">Membrane</location>
    </subcellularLocation>
</comment>
<dbReference type="InterPro" id="IPR048254">
    <property type="entry name" value="CDP_ALCOHOL_P_TRANSF_CS"/>
</dbReference>
<dbReference type="EMBL" id="NWUJ01000016">
    <property type="protein sequence ID" value="PFH31103.1"/>
    <property type="molecule type" value="Genomic_DNA"/>
</dbReference>
<evidence type="ECO:0000313" key="9">
    <source>
        <dbReference type="Proteomes" id="UP000224006"/>
    </source>
</evidence>
<dbReference type="GO" id="GO:0016020">
    <property type="term" value="C:membrane"/>
    <property type="evidence" value="ECO:0007669"/>
    <property type="project" value="UniProtKB-SubCell"/>
</dbReference>
<dbReference type="STRING" id="94643.A0A2A9M627"/>
<keyword evidence="3 5" id="KW-0808">Transferase</keyword>
<keyword evidence="9" id="KW-1185">Reference proteome</keyword>
<dbReference type="InterPro" id="IPR014472">
    <property type="entry name" value="CHOPT"/>
</dbReference>
<dbReference type="PANTHER" id="PTHR10414">
    <property type="entry name" value="ETHANOLAMINEPHOSPHOTRANSFERASE"/>
    <property type="match status" value="1"/>
</dbReference>
<accession>A0A2A9M627</accession>
<dbReference type="VEuPathDB" id="ToxoDB:BESB_029770"/>
<sequence>MDIDQKSGEKRDSHGQPHKGVHMRGGQGSAPLRFDPRQLKPSGLIGQVSDHERKHPQDSHPASQVGPGGATVLRRVTSSEDTPFKSMNHLRPSGPLSLAGTVAARYDLMKYTEVVWLWGCFWLFHPPDIAMCPAASQPTVAAHSPATVSFAPGATQAVASSPRPRTKSAAASPSSDCSLPSAPSTTATTSAEAVSRSPPSGSPFYRAFLSPLCDQICLRLVPASVSPDFISFLALCCASLSTFFCWQAGMHSSVQAVRREAGFSGEAGKFESSDMNEAPPSSSPSSASSSFWIFSGAEAVSDTPFWTVAGVLWMMYSVLDNVDGKQARRLRRCTAGGDFLDHSSDSIVTSLSGVVVLWTLLLRPSSLPPRPVSSSFRLSLSPSPFGDTQTGGGSGIISLGSLDCLTFILIAQLPFFIATWAHPIVGRTILSSSLEGCHWFSVDEVNFLVIPSLLFLRALVPDFWSTTLVSLLPLCPGCLHPLVNAASVVIGAPFQLGHEEVTFGVCFIFGSSTLSLVASTRLLVRLLRCEHLPRLLPGVVLFAGSLAFKPPVLLQLGVFSLVCLELIAARLKLHVRTQLYMWWPVALYYFFLFTLHGKETATGACAPEAFGRFVAENYTYNSAALVTLVLLSICLLSYKHIINKRNGSPQPAKKTE</sequence>
<organism evidence="8 9">
    <name type="scientific">Besnoitia besnoiti</name>
    <name type="common">Apicomplexan protozoan</name>
    <dbReference type="NCBI Taxonomy" id="94643"/>
    <lineage>
        <taxon>Eukaryota</taxon>
        <taxon>Sar</taxon>
        <taxon>Alveolata</taxon>
        <taxon>Apicomplexa</taxon>
        <taxon>Conoidasida</taxon>
        <taxon>Coccidia</taxon>
        <taxon>Eucoccidiorida</taxon>
        <taxon>Eimeriorina</taxon>
        <taxon>Sarcocystidae</taxon>
        <taxon>Besnoitia</taxon>
    </lineage>
</organism>
<dbReference type="InterPro" id="IPR043130">
    <property type="entry name" value="CDP-OH_PTrfase_TM_dom"/>
</dbReference>
<evidence type="ECO:0000256" key="4">
    <source>
        <dbReference type="ARBA" id="ARBA00023136"/>
    </source>
</evidence>
<keyword evidence="7" id="KW-0812">Transmembrane</keyword>
<evidence type="ECO:0000256" key="5">
    <source>
        <dbReference type="RuleBase" id="RU003750"/>
    </source>
</evidence>
<keyword evidence="7" id="KW-1133">Transmembrane helix</keyword>
<dbReference type="GeneID" id="40308029"/>
<dbReference type="Pfam" id="PF01066">
    <property type="entry name" value="CDP-OH_P_transf"/>
    <property type="match status" value="1"/>
</dbReference>
<dbReference type="GO" id="GO:0008654">
    <property type="term" value="P:phospholipid biosynthetic process"/>
    <property type="evidence" value="ECO:0007669"/>
    <property type="project" value="InterPro"/>
</dbReference>
<evidence type="ECO:0000256" key="7">
    <source>
        <dbReference type="SAM" id="Phobius"/>
    </source>
</evidence>
<evidence type="ECO:0000256" key="3">
    <source>
        <dbReference type="ARBA" id="ARBA00022679"/>
    </source>
</evidence>
<dbReference type="GO" id="GO:0016780">
    <property type="term" value="F:phosphotransferase activity, for other substituted phosphate groups"/>
    <property type="evidence" value="ECO:0007669"/>
    <property type="project" value="InterPro"/>
</dbReference>
<feature type="compositionally biased region" description="Basic and acidic residues" evidence="6">
    <location>
        <begin position="1"/>
        <end position="15"/>
    </location>
</feature>
<comment type="caution">
    <text evidence="8">The sequence shown here is derived from an EMBL/GenBank/DDBJ whole genome shotgun (WGS) entry which is preliminary data.</text>
</comment>
<feature type="compositionally biased region" description="Low complexity" evidence="6">
    <location>
        <begin position="181"/>
        <end position="195"/>
    </location>
</feature>
<evidence type="ECO:0008006" key="10">
    <source>
        <dbReference type="Google" id="ProtNLM"/>
    </source>
</evidence>
<dbReference type="Gene3D" id="1.20.120.1760">
    <property type="match status" value="1"/>
</dbReference>
<feature type="transmembrane region" description="Helical" evidence="7">
    <location>
        <begin position="554"/>
        <end position="573"/>
    </location>
</feature>
<dbReference type="PROSITE" id="PS00379">
    <property type="entry name" value="CDP_ALCOHOL_P_TRANSF"/>
    <property type="match status" value="1"/>
</dbReference>
<evidence type="ECO:0000256" key="2">
    <source>
        <dbReference type="ARBA" id="ARBA00010441"/>
    </source>
</evidence>
<gene>
    <name evidence="8" type="ORF">BESB_029770</name>
</gene>
<feature type="compositionally biased region" description="Polar residues" evidence="6">
    <location>
        <begin position="169"/>
        <end position="178"/>
    </location>
</feature>
<dbReference type="RefSeq" id="XP_029215112.1">
    <property type="nucleotide sequence ID" value="XM_029361645.1"/>
</dbReference>
<feature type="region of interest" description="Disordered" evidence="6">
    <location>
        <begin position="154"/>
        <end position="200"/>
    </location>
</feature>
<dbReference type="InterPro" id="IPR000462">
    <property type="entry name" value="CDP-OH_P_trans"/>
</dbReference>
<feature type="compositionally biased region" description="Basic and acidic residues" evidence="6">
    <location>
        <begin position="49"/>
        <end position="58"/>
    </location>
</feature>
<evidence type="ECO:0000256" key="1">
    <source>
        <dbReference type="ARBA" id="ARBA00004370"/>
    </source>
</evidence>
<name>A0A2A9M627_BESBE</name>
<feature type="transmembrane region" description="Helical" evidence="7">
    <location>
        <begin position="618"/>
        <end position="638"/>
    </location>
</feature>
<dbReference type="PANTHER" id="PTHR10414:SF37">
    <property type="entry name" value="BB IN A BOXCAR, ISOFORM C"/>
    <property type="match status" value="1"/>
</dbReference>
<dbReference type="OrthoDB" id="196717at2759"/>
<evidence type="ECO:0000313" key="8">
    <source>
        <dbReference type="EMBL" id="PFH31103.1"/>
    </source>
</evidence>
<comment type="similarity">
    <text evidence="2 5">Belongs to the CDP-alcohol phosphatidyltransferase class-I family.</text>
</comment>
<proteinExistence type="inferred from homology"/>
<protein>
    <recommendedName>
        <fullName evidence="10">CDP-alcohol phosphatidyltransferase</fullName>
    </recommendedName>
</protein>
<dbReference type="Proteomes" id="UP000224006">
    <property type="component" value="Chromosome XIII"/>
</dbReference>
<feature type="transmembrane region" description="Helical" evidence="7">
    <location>
        <begin position="580"/>
        <end position="598"/>
    </location>
</feature>
<evidence type="ECO:0000256" key="6">
    <source>
        <dbReference type="SAM" id="MobiDB-lite"/>
    </source>
</evidence>
<reference evidence="8 9" key="1">
    <citation type="submission" date="2017-09" db="EMBL/GenBank/DDBJ databases">
        <title>Genome sequencing of Besnoitia besnoiti strain Bb-Ger1.</title>
        <authorList>
            <person name="Schares G."/>
            <person name="Venepally P."/>
            <person name="Lorenzi H.A."/>
        </authorList>
    </citation>
    <scope>NUCLEOTIDE SEQUENCE [LARGE SCALE GENOMIC DNA]</scope>
    <source>
        <strain evidence="8 9">Bb-Ger1</strain>
    </source>
</reference>